<evidence type="ECO:0000313" key="1">
    <source>
        <dbReference type="EMBL" id="AFD05586.1"/>
    </source>
</evidence>
<dbReference type="HOGENOM" id="CLU_2248337_0_0_10"/>
<dbReference type="EMBL" id="CP003349">
    <property type="protein sequence ID" value="AFD05586.1"/>
    <property type="molecule type" value="Genomic_DNA"/>
</dbReference>
<reference evidence="1" key="1">
    <citation type="submission" date="2012-02" db="EMBL/GenBank/DDBJ databases">
        <title>The complete genome of Solitalea canadensis DSM 3403.</title>
        <authorList>
            <consortium name="US DOE Joint Genome Institute (JGI-PGF)"/>
            <person name="Lucas S."/>
            <person name="Copeland A."/>
            <person name="Lapidus A."/>
            <person name="Glavina del Rio T."/>
            <person name="Dalin E."/>
            <person name="Tice H."/>
            <person name="Bruce D."/>
            <person name="Goodwin L."/>
            <person name="Pitluck S."/>
            <person name="Peters L."/>
            <person name="Ovchinnikova G."/>
            <person name="Lu M."/>
            <person name="Kyrpides N."/>
            <person name="Mavromatis K."/>
            <person name="Ivanova N."/>
            <person name="Brettin T."/>
            <person name="Detter J.C."/>
            <person name="Han C."/>
            <person name="Larimer F."/>
            <person name="Land M."/>
            <person name="Hauser L."/>
            <person name="Markowitz V."/>
            <person name="Cheng J.-F."/>
            <person name="Hugenholtz P."/>
            <person name="Woyke T."/>
            <person name="Wu D."/>
            <person name="Spring S."/>
            <person name="Schroeder M."/>
            <person name="Kopitz M."/>
            <person name="Brambilla E."/>
            <person name="Klenk H.-P."/>
            <person name="Eisen J.A."/>
        </authorList>
    </citation>
    <scope>NUCLEOTIDE SEQUENCE</scope>
    <source>
        <strain evidence="1">DSM 3403</strain>
    </source>
</reference>
<sequence length="104" mass="11820">MCSSVHKVIFIFIVSVIVSCTNNRNKKINEIHSNLLKTTLTNGHDSVLVIMGQVFRKKTSKQCYQLSNNELKEDLGFLNTNICYLEIDTINNSLLAKKNIIEAF</sequence>
<gene>
    <name evidence="1" type="ordered locus">Solca_0454</name>
</gene>
<evidence type="ECO:0000313" key="2">
    <source>
        <dbReference type="Proteomes" id="UP000007590"/>
    </source>
</evidence>
<protein>
    <recommendedName>
        <fullName evidence="3">Lipoprotein</fullName>
    </recommendedName>
</protein>
<dbReference type="PROSITE" id="PS51257">
    <property type="entry name" value="PROKAR_LIPOPROTEIN"/>
    <property type="match status" value="1"/>
</dbReference>
<organism evidence="1 2">
    <name type="scientific">Solitalea canadensis (strain ATCC 29591 / DSM 3403 / JCM 21819 / LMG 8368 / NBRC 15130 / NCIMB 12057 / USAM 9D)</name>
    <name type="common">Flexibacter canadensis</name>
    <dbReference type="NCBI Taxonomy" id="929556"/>
    <lineage>
        <taxon>Bacteria</taxon>
        <taxon>Pseudomonadati</taxon>
        <taxon>Bacteroidota</taxon>
        <taxon>Sphingobacteriia</taxon>
        <taxon>Sphingobacteriales</taxon>
        <taxon>Sphingobacteriaceae</taxon>
        <taxon>Solitalea</taxon>
    </lineage>
</organism>
<proteinExistence type="predicted"/>
<name>H8KT15_SOLCM</name>
<dbReference type="Proteomes" id="UP000007590">
    <property type="component" value="Chromosome"/>
</dbReference>
<dbReference type="KEGG" id="scn:Solca_0454"/>
<dbReference type="AlphaFoldDB" id="H8KT15"/>
<keyword evidence="2" id="KW-1185">Reference proteome</keyword>
<accession>H8KT15</accession>
<evidence type="ECO:0008006" key="3">
    <source>
        <dbReference type="Google" id="ProtNLM"/>
    </source>
</evidence>